<accession>A0ACB8QI71</accession>
<dbReference type="EMBL" id="MU273585">
    <property type="protein sequence ID" value="KAI0031291.1"/>
    <property type="molecule type" value="Genomic_DNA"/>
</dbReference>
<keyword evidence="2" id="KW-1185">Reference proteome</keyword>
<comment type="caution">
    <text evidence="1">The sequence shown here is derived from an EMBL/GenBank/DDBJ whole genome shotgun (WGS) entry which is preliminary data.</text>
</comment>
<dbReference type="Proteomes" id="UP000814128">
    <property type="component" value="Unassembled WGS sequence"/>
</dbReference>
<reference evidence="1" key="2">
    <citation type="journal article" date="2022" name="New Phytol.">
        <title>Evolutionary transition to the ectomycorrhizal habit in the genomes of a hyperdiverse lineage of mushroom-forming fungi.</title>
        <authorList>
            <person name="Looney B."/>
            <person name="Miyauchi S."/>
            <person name="Morin E."/>
            <person name="Drula E."/>
            <person name="Courty P.E."/>
            <person name="Kohler A."/>
            <person name="Kuo A."/>
            <person name="LaButti K."/>
            <person name="Pangilinan J."/>
            <person name="Lipzen A."/>
            <person name="Riley R."/>
            <person name="Andreopoulos W."/>
            <person name="He G."/>
            <person name="Johnson J."/>
            <person name="Nolan M."/>
            <person name="Tritt A."/>
            <person name="Barry K.W."/>
            <person name="Grigoriev I.V."/>
            <person name="Nagy L.G."/>
            <person name="Hibbett D."/>
            <person name="Henrissat B."/>
            <person name="Matheny P.B."/>
            <person name="Labbe J."/>
            <person name="Martin F.M."/>
        </authorList>
    </citation>
    <scope>NUCLEOTIDE SEQUENCE</scope>
    <source>
        <strain evidence="1">EC-137</strain>
    </source>
</reference>
<proteinExistence type="predicted"/>
<name>A0ACB8QI71_9AGAM</name>
<protein>
    <submittedName>
        <fullName evidence="1">Replication factor RFC1 C terminal domain-containing protein</fullName>
    </submittedName>
</protein>
<gene>
    <name evidence="1" type="ORF">K488DRAFT_52356</name>
</gene>
<sequence>MKPGLKSSQAAPYPTPSSSSNAPPPKRKKALVSSSDDEAPRKTSCVHLVLLFLFSCECSLSSTPIASSKPAAVSASAAKRKKSVIVSDDDDDDASSPPKKKPAIAFSPSSSKSKPRASVSKPALKVKGRKRTDDDFIVDDDDDESESDEGDDDDFVVDEDEVPKAKRRAAPRKSAGKPAAKGKGTPRKADAAPRTQKPKEEEPKSEEKPKLNWAAAKAAKLVGPSNPGSKTVPEPASLDCLAGLTFVFTGQLDSLAREEAIDVAKKYGGRVTGQPSSKTSYVVVGSDAGPSKLAAIKKNNLPMLDEDGFLNLIATRRGPDASDEKIHKQREKERAEVEKAAREMEQREKAQTRGKGKGGANKAMKLDPTTQLWTDRYAPQSLKEICGNKGQVEKLLEWLEAWPGSLTCGFKKPGKHGMNVFRGVLISGPPGIGKTTTAHLCAKIAGFVPIELNASDVRSKKLVENSTNISNTSLDGWMGGGEATNVAGVKITEKSCLIMDEVDGMSAGDRGGVGALAALIRKTKARLRADSSRPIPIICIANDRTLQKMKPLTNATFNMTFRKPEEKMIRSRIMSIAFKEGMKVPANVIDNLVKGVNSDIRQVLNMLSTWKLSSSTMDFDESKALAKMNEKYTLMSPFTIIHEILGPHWWERTSRKTLNDKMELYFQDYSFMPLFMQENYLKTQPSGARNLDGAERAMKELELMEKASASISDGDLVDSLIHGSEQHWTLMPTHAVLSTVRPASFMNGSGGYQSGNAMSFPQWLGQNSKRSKLARQLGELQSHMRLRVSGDKAEMRQAYIPALYPHVVHPLVDDGATAVDGVIEVMDDYYLTREDWDTLVELGVGDYNGDRMLKKISTATKTSFTRKYNAKEHPVAYHKAQDLGKVPKRIADAGPAPDLEEAFDVDEEVPDDEDDKKVADDDDIAGDKLISDRAKARQKADASSTRKAKGKKSPC</sequence>
<evidence type="ECO:0000313" key="1">
    <source>
        <dbReference type="EMBL" id="KAI0031291.1"/>
    </source>
</evidence>
<evidence type="ECO:0000313" key="2">
    <source>
        <dbReference type="Proteomes" id="UP000814128"/>
    </source>
</evidence>
<organism evidence="1 2">
    <name type="scientific">Vararia minispora EC-137</name>
    <dbReference type="NCBI Taxonomy" id="1314806"/>
    <lineage>
        <taxon>Eukaryota</taxon>
        <taxon>Fungi</taxon>
        <taxon>Dikarya</taxon>
        <taxon>Basidiomycota</taxon>
        <taxon>Agaricomycotina</taxon>
        <taxon>Agaricomycetes</taxon>
        <taxon>Russulales</taxon>
        <taxon>Lachnocladiaceae</taxon>
        <taxon>Vararia</taxon>
    </lineage>
</organism>
<reference evidence="1" key="1">
    <citation type="submission" date="2021-02" db="EMBL/GenBank/DDBJ databases">
        <authorList>
            <consortium name="DOE Joint Genome Institute"/>
            <person name="Ahrendt S."/>
            <person name="Looney B.P."/>
            <person name="Miyauchi S."/>
            <person name="Morin E."/>
            <person name="Drula E."/>
            <person name="Courty P.E."/>
            <person name="Chicoki N."/>
            <person name="Fauchery L."/>
            <person name="Kohler A."/>
            <person name="Kuo A."/>
            <person name="Labutti K."/>
            <person name="Pangilinan J."/>
            <person name="Lipzen A."/>
            <person name="Riley R."/>
            <person name="Andreopoulos W."/>
            <person name="He G."/>
            <person name="Johnson J."/>
            <person name="Barry K.W."/>
            <person name="Grigoriev I.V."/>
            <person name="Nagy L."/>
            <person name="Hibbett D."/>
            <person name="Henrissat B."/>
            <person name="Matheny P.B."/>
            <person name="Labbe J."/>
            <person name="Martin F."/>
        </authorList>
    </citation>
    <scope>NUCLEOTIDE SEQUENCE</scope>
    <source>
        <strain evidence="1">EC-137</strain>
    </source>
</reference>